<comment type="caution">
    <text evidence="1">The sequence shown here is derived from an EMBL/GenBank/DDBJ whole genome shotgun (WGS) entry which is preliminary data.</text>
</comment>
<gene>
    <name evidence="1" type="ORF">RPERSI_LOCUS22149</name>
</gene>
<reference evidence="1" key="1">
    <citation type="submission" date="2021-06" db="EMBL/GenBank/DDBJ databases">
        <authorList>
            <person name="Kallberg Y."/>
            <person name="Tangrot J."/>
            <person name="Rosling A."/>
        </authorList>
    </citation>
    <scope>NUCLEOTIDE SEQUENCE</scope>
    <source>
        <strain evidence="1">MA461A</strain>
    </source>
</reference>
<dbReference type="Proteomes" id="UP000789920">
    <property type="component" value="Unassembled WGS sequence"/>
</dbReference>
<protein>
    <submittedName>
        <fullName evidence="1">7541_t:CDS:1</fullName>
    </submittedName>
</protein>
<name>A0ACA9RTG9_9GLOM</name>
<dbReference type="EMBL" id="CAJVQC010066429">
    <property type="protein sequence ID" value="CAG8806412.1"/>
    <property type="molecule type" value="Genomic_DNA"/>
</dbReference>
<feature type="non-terminal residue" evidence="1">
    <location>
        <position position="48"/>
    </location>
</feature>
<keyword evidence="2" id="KW-1185">Reference proteome</keyword>
<sequence length="48" mass="5917">RFVAKIKKRKHLMLKRLDESINEIKARLERLEKQYDKKENDLFAQVMD</sequence>
<accession>A0ACA9RTG9</accession>
<evidence type="ECO:0000313" key="2">
    <source>
        <dbReference type="Proteomes" id="UP000789920"/>
    </source>
</evidence>
<proteinExistence type="predicted"/>
<organism evidence="1 2">
    <name type="scientific">Racocetra persica</name>
    <dbReference type="NCBI Taxonomy" id="160502"/>
    <lineage>
        <taxon>Eukaryota</taxon>
        <taxon>Fungi</taxon>
        <taxon>Fungi incertae sedis</taxon>
        <taxon>Mucoromycota</taxon>
        <taxon>Glomeromycotina</taxon>
        <taxon>Glomeromycetes</taxon>
        <taxon>Diversisporales</taxon>
        <taxon>Gigasporaceae</taxon>
        <taxon>Racocetra</taxon>
    </lineage>
</organism>
<feature type="non-terminal residue" evidence="1">
    <location>
        <position position="1"/>
    </location>
</feature>
<evidence type="ECO:0000313" key="1">
    <source>
        <dbReference type="EMBL" id="CAG8806412.1"/>
    </source>
</evidence>